<evidence type="ECO:0000313" key="1">
    <source>
        <dbReference type="EMBL" id="MFC5455608.1"/>
    </source>
</evidence>
<comment type="caution">
    <text evidence="1">The sequence shown here is derived from an EMBL/GenBank/DDBJ whole genome shotgun (WGS) entry which is preliminary data.</text>
</comment>
<sequence>MPPVSRPLFPLRSLRENIFAARSTRLPLLATAVLGLLTQPEAAGQMPGQNNNLSVILSGTGLGTPQPVAPTQDPAVFDANPGPWGQMKCAYVYLEAPASLIEEFPLPSPVPRWTFPAAALLNLPSFLSKAGISQSLIATLLDPKHMVKEGAYVHLLPPLAELEALTPETRAVIYTELAKYPENEYHADPVLIIGTTVEEWYKGSKLRPEIINKISKLSYARGEATAFSDIPALLNYAQSDSEARAIFKACTRTRNLMIRLKLDKNSNADEVIKYWSFGTGIRRKDLEPLVRSIIELDGVDDLGIVHILPALARKLLYTYPGLDMAKHGIMPDCHWTSLNFFNYEPHEYLLDARLATSQVLEQFVPVEPPYQFADILFFLDNTTGDAFHSCVHLADNIVYTKNGRNILSPWVIMRLEDVKKIYLYKGNGRVQGFRRKDIAAEKKAAQEAP</sequence>
<gene>
    <name evidence="1" type="ORF">ACFQDI_12140</name>
</gene>
<name>A0ABW0KQ69_9BACT</name>
<accession>A0ABW0KQ69</accession>
<protein>
    <submittedName>
        <fullName evidence="1">Uncharacterized protein</fullName>
    </submittedName>
</protein>
<proteinExistence type="predicted"/>
<dbReference type="EMBL" id="JBHSMQ010000004">
    <property type="protein sequence ID" value="MFC5455608.1"/>
    <property type="molecule type" value="Genomic_DNA"/>
</dbReference>
<evidence type="ECO:0000313" key="2">
    <source>
        <dbReference type="Proteomes" id="UP001596052"/>
    </source>
</evidence>
<dbReference type="Proteomes" id="UP001596052">
    <property type="component" value="Unassembled WGS sequence"/>
</dbReference>
<keyword evidence="2" id="KW-1185">Reference proteome</keyword>
<organism evidence="1 2">
    <name type="scientific">Prosthecobacter fluviatilis</name>
    <dbReference type="NCBI Taxonomy" id="445931"/>
    <lineage>
        <taxon>Bacteria</taxon>
        <taxon>Pseudomonadati</taxon>
        <taxon>Verrucomicrobiota</taxon>
        <taxon>Verrucomicrobiia</taxon>
        <taxon>Verrucomicrobiales</taxon>
        <taxon>Verrucomicrobiaceae</taxon>
        <taxon>Prosthecobacter</taxon>
    </lineage>
</organism>
<reference evidence="2" key="1">
    <citation type="journal article" date="2019" name="Int. J. Syst. Evol. Microbiol.">
        <title>The Global Catalogue of Microorganisms (GCM) 10K type strain sequencing project: providing services to taxonomists for standard genome sequencing and annotation.</title>
        <authorList>
            <consortium name="The Broad Institute Genomics Platform"/>
            <consortium name="The Broad Institute Genome Sequencing Center for Infectious Disease"/>
            <person name="Wu L."/>
            <person name="Ma J."/>
        </authorList>
    </citation>
    <scope>NUCLEOTIDE SEQUENCE [LARGE SCALE GENOMIC DNA]</scope>
    <source>
        <strain evidence="2">CGMCC 4.1469</strain>
    </source>
</reference>
<dbReference type="RefSeq" id="WP_377166859.1">
    <property type="nucleotide sequence ID" value="NZ_JBHSMQ010000004.1"/>
</dbReference>